<dbReference type="RefSeq" id="WP_227621673.1">
    <property type="nucleotide sequence ID" value="NZ_JAJEQL010000035.1"/>
</dbReference>
<evidence type="ECO:0000313" key="1">
    <source>
        <dbReference type="EMBL" id="MCC2200255.1"/>
    </source>
</evidence>
<reference evidence="1" key="1">
    <citation type="submission" date="2021-10" db="EMBL/GenBank/DDBJ databases">
        <title>Anaerobic single-cell dispensing facilitates the cultivation of human gut bacteria.</title>
        <authorList>
            <person name="Afrizal A."/>
        </authorList>
    </citation>
    <scope>NUCLEOTIDE SEQUENCE</scope>
    <source>
        <strain evidence="1">CLA-AA-H233</strain>
    </source>
</reference>
<protein>
    <submittedName>
        <fullName evidence="1">Uncharacterized protein</fullName>
    </submittedName>
</protein>
<proteinExistence type="predicted"/>
<dbReference type="Proteomes" id="UP001430637">
    <property type="component" value="Unassembled WGS sequence"/>
</dbReference>
<dbReference type="EMBL" id="JAJEQL010000035">
    <property type="protein sequence ID" value="MCC2200255.1"/>
    <property type="molecule type" value="Genomic_DNA"/>
</dbReference>
<sequence length="48" mass="5683">MMEEAEKMRGGAEKLLVRSDELLRVYRILLKIGGKLIEFYSRFEYNGE</sequence>
<name>A0ABS8FAK0_9FIRM</name>
<accession>A0ABS8FAK0</accession>
<gene>
    <name evidence="1" type="ORF">LKD23_10915</name>
</gene>
<evidence type="ECO:0000313" key="2">
    <source>
        <dbReference type="Proteomes" id="UP001430637"/>
    </source>
</evidence>
<comment type="caution">
    <text evidence="1">The sequence shown here is derived from an EMBL/GenBank/DDBJ whole genome shotgun (WGS) entry which is preliminary data.</text>
</comment>
<keyword evidence="2" id="KW-1185">Reference proteome</keyword>
<organism evidence="1 2">
    <name type="scientific">Faecalibacterium butyricigenerans</name>
    <dbReference type="NCBI Taxonomy" id="1851427"/>
    <lineage>
        <taxon>Bacteria</taxon>
        <taxon>Bacillati</taxon>
        <taxon>Bacillota</taxon>
        <taxon>Clostridia</taxon>
        <taxon>Eubacteriales</taxon>
        <taxon>Oscillospiraceae</taxon>
        <taxon>Faecalibacterium</taxon>
    </lineage>
</organism>